<organism evidence="3 4">
    <name type="scientific">Streptosporangium becharense</name>
    <dbReference type="NCBI Taxonomy" id="1816182"/>
    <lineage>
        <taxon>Bacteria</taxon>
        <taxon>Bacillati</taxon>
        <taxon>Actinomycetota</taxon>
        <taxon>Actinomycetes</taxon>
        <taxon>Streptosporangiales</taxon>
        <taxon>Streptosporangiaceae</taxon>
        <taxon>Streptosporangium</taxon>
    </lineage>
</organism>
<dbReference type="CDD" id="cd00371">
    <property type="entry name" value="HMA"/>
    <property type="match status" value="1"/>
</dbReference>
<dbReference type="InterPro" id="IPR006121">
    <property type="entry name" value="HMA_dom"/>
</dbReference>
<keyword evidence="4" id="KW-1185">Reference proteome</keyword>
<dbReference type="AlphaFoldDB" id="A0A7W9IB18"/>
<dbReference type="Gene3D" id="3.30.70.100">
    <property type="match status" value="1"/>
</dbReference>
<dbReference type="PROSITE" id="PS50846">
    <property type="entry name" value="HMA_2"/>
    <property type="match status" value="1"/>
</dbReference>
<feature type="domain" description="HMA" evidence="2">
    <location>
        <begin position="26"/>
        <end position="90"/>
    </location>
</feature>
<protein>
    <submittedName>
        <fullName evidence="3">Copper chaperone CopZ</fullName>
    </submittedName>
</protein>
<dbReference type="InterPro" id="IPR017969">
    <property type="entry name" value="Heavy-metal-associated_CS"/>
</dbReference>
<dbReference type="SUPFAM" id="SSF55008">
    <property type="entry name" value="HMA, heavy metal-associated domain"/>
    <property type="match status" value="1"/>
</dbReference>
<accession>A0A7W9IB18</accession>
<proteinExistence type="predicted"/>
<evidence type="ECO:0000313" key="3">
    <source>
        <dbReference type="EMBL" id="MBB5817440.1"/>
    </source>
</evidence>
<reference evidence="3 4" key="1">
    <citation type="submission" date="2020-08" db="EMBL/GenBank/DDBJ databases">
        <title>Sequencing the genomes of 1000 actinobacteria strains.</title>
        <authorList>
            <person name="Klenk H.-P."/>
        </authorList>
    </citation>
    <scope>NUCLEOTIDE SEQUENCE [LARGE SCALE GENOMIC DNA]</scope>
    <source>
        <strain evidence="3 4">DSM 46887</strain>
    </source>
</reference>
<dbReference type="RefSeq" id="WP_184540594.1">
    <property type="nucleotide sequence ID" value="NZ_JACHMP010000001.1"/>
</dbReference>
<dbReference type="InterPro" id="IPR036163">
    <property type="entry name" value="HMA_dom_sf"/>
</dbReference>
<name>A0A7W9IB18_9ACTN</name>
<sequence length="103" mass="9982">MCTACSCGTADAVTAPQAEAVARAADANVYTVGGMTCGHCVSSVSAEIGKVGGVTGVSVDLPTGVVTVRGTGFSTEEIRQAVDRAGYVLADASPTDASPAGAS</sequence>
<dbReference type="EMBL" id="JACHMP010000001">
    <property type="protein sequence ID" value="MBB5817440.1"/>
    <property type="molecule type" value="Genomic_DNA"/>
</dbReference>
<evidence type="ECO:0000313" key="4">
    <source>
        <dbReference type="Proteomes" id="UP000540685"/>
    </source>
</evidence>
<comment type="caution">
    <text evidence="3">The sequence shown here is derived from an EMBL/GenBank/DDBJ whole genome shotgun (WGS) entry which is preliminary data.</text>
</comment>
<dbReference type="GO" id="GO:0046872">
    <property type="term" value="F:metal ion binding"/>
    <property type="evidence" value="ECO:0007669"/>
    <property type="project" value="UniProtKB-KW"/>
</dbReference>
<dbReference type="Pfam" id="PF00403">
    <property type="entry name" value="HMA"/>
    <property type="match status" value="1"/>
</dbReference>
<gene>
    <name evidence="3" type="ORF">F4562_000502</name>
</gene>
<dbReference type="Proteomes" id="UP000540685">
    <property type="component" value="Unassembled WGS sequence"/>
</dbReference>
<evidence type="ECO:0000259" key="2">
    <source>
        <dbReference type="PROSITE" id="PS50846"/>
    </source>
</evidence>
<evidence type="ECO:0000256" key="1">
    <source>
        <dbReference type="ARBA" id="ARBA00022723"/>
    </source>
</evidence>
<keyword evidence="1" id="KW-0479">Metal-binding</keyword>
<dbReference type="PROSITE" id="PS01047">
    <property type="entry name" value="HMA_1"/>
    <property type="match status" value="1"/>
</dbReference>